<feature type="domain" description="Formamidopyrimidine-DNA glycosylase catalytic" evidence="10">
    <location>
        <begin position="2"/>
        <end position="106"/>
    </location>
</feature>
<dbReference type="SUPFAM" id="SSF81624">
    <property type="entry name" value="N-terminal domain of MutM-like DNA repair proteins"/>
    <property type="match status" value="1"/>
</dbReference>
<dbReference type="GO" id="GO:0016829">
    <property type="term" value="F:lyase activity"/>
    <property type="evidence" value="ECO:0007669"/>
    <property type="project" value="UniProtKB-KW"/>
</dbReference>
<dbReference type="SUPFAM" id="SSF57716">
    <property type="entry name" value="Glucocorticoid receptor-like (DNA-binding domain)"/>
    <property type="match status" value="1"/>
</dbReference>
<dbReference type="GO" id="GO:0006284">
    <property type="term" value="P:base-excision repair"/>
    <property type="evidence" value="ECO:0007669"/>
    <property type="project" value="InterPro"/>
</dbReference>
<dbReference type="InterPro" id="IPR035937">
    <property type="entry name" value="FPG_N"/>
</dbReference>
<dbReference type="Proteomes" id="UP000254134">
    <property type="component" value="Unassembled WGS sequence"/>
</dbReference>
<keyword evidence="8" id="KW-0511">Multifunctional enzyme</keyword>
<keyword evidence="12" id="KW-1185">Reference proteome</keyword>
<dbReference type="GO" id="GO:0003906">
    <property type="term" value="F:DNA-(apurinic or apyrimidinic site) endonuclease activity"/>
    <property type="evidence" value="ECO:0007669"/>
    <property type="project" value="InterPro"/>
</dbReference>
<proteinExistence type="inferred from homology"/>
<evidence type="ECO:0000256" key="8">
    <source>
        <dbReference type="ARBA" id="ARBA00023268"/>
    </source>
</evidence>
<dbReference type="RefSeq" id="WP_114795043.1">
    <property type="nucleotide sequence ID" value="NZ_QQZY01000001.1"/>
</dbReference>
<dbReference type="SUPFAM" id="SSF46946">
    <property type="entry name" value="S13-like H2TH domain"/>
    <property type="match status" value="1"/>
</dbReference>
<evidence type="ECO:0000256" key="2">
    <source>
        <dbReference type="ARBA" id="ARBA00009409"/>
    </source>
</evidence>
<keyword evidence="6" id="KW-0234">DNA repair</keyword>
<dbReference type="GO" id="GO:0003684">
    <property type="term" value="F:damaged DNA binding"/>
    <property type="evidence" value="ECO:0007669"/>
    <property type="project" value="InterPro"/>
</dbReference>
<dbReference type="Pfam" id="PF01149">
    <property type="entry name" value="Fapy_DNA_glyco"/>
    <property type="match status" value="1"/>
</dbReference>
<dbReference type="Gene3D" id="1.10.8.50">
    <property type="match status" value="1"/>
</dbReference>
<evidence type="ECO:0000313" key="12">
    <source>
        <dbReference type="Proteomes" id="UP000254134"/>
    </source>
</evidence>
<dbReference type="InterPro" id="IPR015886">
    <property type="entry name" value="H2TH_FPG"/>
</dbReference>
<dbReference type="SMART" id="SM01232">
    <property type="entry name" value="H2TH"/>
    <property type="match status" value="1"/>
</dbReference>
<reference evidence="12" key="2">
    <citation type="journal article" date="2019" name="MicrobiologyOpen">
        <title>High-quality draft genome sequence of Gaiella occulta isolated from a 150 meter deep mineral water borehole and comparison with the genome sequences of other deep-branching lineages of the phylum Actinobacteria.</title>
        <authorList>
            <person name="Severino R."/>
            <person name="Froufe H.J.C."/>
            <person name="Barroso C."/>
            <person name="Albuquerque L."/>
            <person name="Lobo-da-Cunha A."/>
            <person name="da Costa M.S."/>
            <person name="Egas C."/>
        </authorList>
    </citation>
    <scope>NUCLEOTIDE SEQUENCE [LARGE SCALE GENOMIC DNA]</scope>
    <source>
        <strain evidence="12">F2-233</strain>
    </source>
</reference>
<evidence type="ECO:0000256" key="5">
    <source>
        <dbReference type="ARBA" id="ARBA00023125"/>
    </source>
</evidence>
<dbReference type="AlphaFoldDB" id="A0A7M2Z2W0"/>
<reference evidence="11 12" key="1">
    <citation type="submission" date="2018-07" db="EMBL/GenBank/DDBJ databases">
        <title>High-quality-draft genome sequence of Gaiella occulta.</title>
        <authorList>
            <person name="Severino R."/>
            <person name="Froufe H.J.C."/>
            <person name="Rainey F.A."/>
            <person name="Barroso C."/>
            <person name="Albuquerque L."/>
            <person name="Lobo-Da-Cunha A."/>
            <person name="Da Costa M.S."/>
            <person name="Egas C."/>
        </authorList>
    </citation>
    <scope>NUCLEOTIDE SEQUENCE [LARGE SCALE GENOMIC DNA]</scope>
    <source>
        <strain evidence="11 12">F2-233</strain>
    </source>
</reference>
<keyword evidence="3" id="KW-0227">DNA damage</keyword>
<dbReference type="GO" id="GO:0008270">
    <property type="term" value="F:zinc ion binding"/>
    <property type="evidence" value="ECO:0007669"/>
    <property type="project" value="InterPro"/>
</dbReference>
<organism evidence="11 12">
    <name type="scientific">Gaiella occulta</name>
    <dbReference type="NCBI Taxonomy" id="1002870"/>
    <lineage>
        <taxon>Bacteria</taxon>
        <taxon>Bacillati</taxon>
        <taxon>Actinomycetota</taxon>
        <taxon>Thermoleophilia</taxon>
        <taxon>Gaiellales</taxon>
        <taxon>Gaiellaceae</taxon>
        <taxon>Gaiella</taxon>
    </lineage>
</organism>
<sequence length="275" mass="30334">MPELPEVEAWVRELDPLVARAPVERAGPAHVATLKTFDPPLAALAGRRLRGAQRRGKNLLFPSEDGALWLRVHLMSAGRLRYHPPGAKTPKTPAFRLRFADGGELVLTEAGKKKRAGVWLLTGAGLEAELAHLGPDALGIGAGRLGAVLRRERRQLHPLLRDQRALAGIGRAHANEILWLARLSPFKLSVDLSHEEVARLAAAIDDDLERALALRLTGKGDADVYRVHGRFGEACPRGDDTLRRVDFEEHTITYCPTCQTGGRELKDRRLSRLLR</sequence>
<evidence type="ECO:0000313" key="11">
    <source>
        <dbReference type="EMBL" id="RDI76213.1"/>
    </source>
</evidence>
<dbReference type="InterPro" id="IPR012319">
    <property type="entry name" value="FPG_cat"/>
</dbReference>
<keyword evidence="5" id="KW-0238">DNA-binding</keyword>
<gene>
    <name evidence="11" type="ORF">Gocc_0632</name>
</gene>
<dbReference type="PANTHER" id="PTHR22993">
    <property type="entry name" value="FORMAMIDOPYRIMIDINE-DNA GLYCOSYLASE"/>
    <property type="match status" value="1"/>
</dbReference>
<dbReference type="EMBL" id="QQZY01000001">
    <property type="protein sequence ID" value="RDI76213.1"/>
    <property type="molecule type" value="Genomic_DNA"/>
</dbReference>
<name>A0A7M2Z2W0_9ACTN</name>
<dbReference type="PANTHER" id="PTHR22993:SF9">
    <property type="entry name" value="FORMAMIDOPYRIMIDINE-DNA GLYCOSYLASE"/>
    <property type="match status" value="1"/>
</dbReference>
<comment type="catalytic activity">
    <reaction evidence="1">
        <text>Hydrolysis of DNA containing ring-opened 7-methylguanine residues, releasing 2,6-diamino-4-hydroxy-5-(N-methyl)formamidopyrimidine.</text>
        <dbReference type="EC" id="3.2.2.23"/>
    </reaction>
</comment>
<accession>A0A7M2Z2W0</accession>
<evidence type="ECO:0000256" key="1">
    <source>
        <dbReference type="ARBA" id="ARBA00001668"/>
    </source>
</evidence>
<evidence type="ECO:0000256" key="3">
    <source>
        <dbReference type="ARBA" id="ARBA00022763"/>
    </source>
</evidence>
<evidence type="ECO:0000256" key="4">
    <source>
        <dbReference type="ARBA" id="ARBA00022801"/>
    </source>
</evidence>
<keyword evidence="9" id="KW-0326">Glycosidase</keyword>
<dbReference type="Pfam" id="PF06831">
    <property type="entry name" value="H2TH"/>
    <property type="match status" value="1"/>
</dbReference>
<evidence type="ECO:0000259" key="10">
    <source>
        <dbReference type="PROSITE" id="PS51068"/>
    </source>
</evidence>
<evidence type="ECO:0000256" key="9">
    <source>
        <dbReference type="ARBA" id="ARBA00023295"/>
    </source>
</evidence>
<keyword evidence="4" id="KW-0378">Hydrolase</keyword>
<evidence type="ECO:0000256" key="7">
    <source>
        <dbReference type="ARBA" id="ARBA00023239"/>
    </source>
</evidence>
<comment type="caution">
    <text evidence="11">The sequence shown here is derived from an EMBL/GenBank/DDBJ whole genome shotgun (WGS) entry which is preliminary data.</text>
</comment>
<keyword evidence="7" id="KW-0456">Lyase</keyword>
<dbReference type="SMART" id="SM00898">
    <property type="entry name" value="Fapy_DNA_glyco"/>
    <property type="match status" value="1"/>
</dbReference>
<evidence type="ECO:0000256" key="6">
    <source>
        <dbReference type="ARBA" id="ARBA00023204"/>
    </source>
</evidence>
<comment type="similarity">
    <text evidence="2">Belongs to the FPG family.</text>
</comment>
<dbReference type="GO" id="GO:0034039">
    <property type="term" value="F:8-oxo-7,8-dihydroguanine DNA N-glycosylase activity"/>
    <property type="evidence" value="ECO:0007669"/>
    <property type="project" value="TreeGrafter"/>
</dbReference>
<protein>
    <submittedName>
        <fullName evidence="11">Formamidopyrimidine-DNA glycosylase</fullName>
    </submittedName>
</protein>
<dbReference type="OrthoDB" id="9800855at2"/>
<dbReference type="Gene3D" id="3.20.190.10">
    <property type="entry name" value="MutM-like, N-terminal"/>
    <property type="match status" value="1"/>
</dbReference>
<dbReference type="PROSITE" id="PS51068">
    <property type="entry name" value="FPG_CAT"/>
    <property type="match status" value="1"/>
</dbReference>
<dbReference type="InterPro" id="IPR010979">
    <property type="entry name" value="Ribosomal_uS13-like_H2TH"/>
</dbReference>